<feature type="region of interest" description="Disordered" evidence="1">
    <location>
        <begin position="452"/>
        <end position="501"/>
    </location>
</feature>
<dbReference type="EMBL" id="JARKIB010000022">
    <property type="protein sequence ID" value="KAJ7767323.1"/>
    <property type="molecule type" value="Genomic_DNA"/>
</dbReference>
<dbReference type="AlphaFoldDB" id="A0AAD7NLZ6"/>
<keyword evidence="2" id="KW-1133">Transmembrane helix</keyword>
<feature type="transmembrane region" description="Helical" evidence="2">
    <location>
        <begin position="171"/>
        <end position="193"/>
    </location>
</feature>
<keyword evidence="2" id="KW-0812">Transmembrane</keyword>
<gene>
    <name evidence="3" type="ORF">B0H16DRAFT_1453651</name>
</gene>
<keyword evidence="4" id="KW-1185">Reference proteome</keyword>
<feature type="compositionally biased region" description="Pro residues" evidence="1">
    <location>
        <begin position="459"/>
        <end position="468"/>
    </location>
</feature>
<evidence type="ECO:0000256" key="2">
    <source>
        <dbReference type="SAM" id="Phobius"/>
    </source>
</evidence>
<evidence type="ECO:0000313" key="4">
    <source>
        <dbReference type="Proteomes" id="UP001215598"/>
    </source>
</evidence>
<keyword evidence="2" id="KW-0472">Membrane</keyword>
<organism evidence="3 4">
    <name type="scientific">Mycena metata</name>
    <dbReference type="NCBI Taxonomy" id="1033252"/>
    <lineage>
        <taxon>Eukaryota</taxon>
        <taxon>Fungi</taxon>
        <taxon>Dikarya</taxon>
        <taxon>Basidiomycota</taxon>
        <taxon>Agaricomycotina</taxon>
        <taxon>Agaricomycetes</taxon>
        <taxon>Agaricomycetidae</taxon>
        <taxon>Agaricales</taxon>
        <taxon>Marasmiineae</taxon>
        <taxon>Mycenaceae</taxon>
        <taxon>Mycena</taxon>
    </lineage>
</organism>
<evidence type="ECO:0000256" key="1">
    <source>
        <dbReference type="SAM" id="MobiDB-lite"/>
    </source>
</evidence>
<evidence type="ECO:0000313" key="3">
    <source>
        <dbReference type="EMBL" id="KAJ7767323.1"/>
    </source>
</evidence>
<sequence>MVRNTIPPVDNANHQVGDQSTEDSDVNEDEEQNRAEAGQEPAHGVDQDPNPAESRVIRTGIGLINRIIGDFQRAPTSILRLNIISTRRAYVAGGRREHYLSKTPQPGFEILMGHRGLGNVAQWGGGTRPEEPPPVHSANDEGRWSKLRAAPLSYYPVDCILGGNRWTRFKVILFVANIVLSCYFLLALLFTLLTYFHTLENASILLIANTSKLALSTLTAAFALFVSLIGYPGILLNNRDVHLPLGLLVVPGYITYKRRTLKLEAKVIQQWSQELGAAGRLTIQSVLGCCGYFSPFVEVTVSATCYSRSILPGCKQRFLEFQEKALTRRYIVSFGLVPVHIGHDAQGLQAQSRGDGGHYGADARDGEDASMERALATCQVADQYGADAAAHIIANNSGNTGPCTQTHTRGTGSGLTGMGSGSGSGGIFGCRVVCARAMDVVGLRRFRARASLRRGAQMPPNPFSPNPTPAASASELNLAGPRLHQDEDGDEEGDGYSYGYGGVEDENEGGNCGRGGGRESMQSAGGMISLDTPAFCRVCELCKWEKEGKGRGTRLKRDMS</sequence>
<proteinExistence type="predicted"/>
<protein>
    <submittedName>
        <fullName evidence="3">Uncharacterized protein</fullName>
    </submittedName>
</protein>
<name>A0AAD7NLZ6_9AGAR</name>
<comment type="caution">
    <text evidence="3">The sequence shown here is derived from an EMBL/GenBank/DDBJ whole genome shotgun (WGS) entry which is preliminary data.</text>
</comment>
<feature type="transmembrane region" description="Helical" evidence="2">
    <location>
        <begin position="213"/>
        <end position="236"/>
    </location>
</feature>
<accession>A0AAD7NLZ6</accession>
<feature type="compositionally biased region" description="Acidic residues" evidence="1">
    <location>
        <begin position="20"/>
        <end position="31"/>
    </location>
</feature>
<dbReference type="Proteomes" id="UP001215598">
    <property type="component" value="Unassembled WGS sequence"/>
</dbReference>
<feature type="region of interest" description="Disordered" evidence="1">
    <location>
        <begin position="1"/>
        <end position="53"/>
    </location>
</feature>
<reference evidence="3" key="1">
    <citation type="submission" date="2023-03" db="EMBL/GenBank/DDBJ databases">
        <title>Massive genome expansion in bonnet fungi (Mycena s.s.) driven by repeated elements and novel gene families across ecological guilds.</title>
        <authorList>
            <consortium name="Lawrence Berkeley National Laboratory"/>
            <person name="Harder C.B."/>
            <person name="Miyauchi S."/>
            <person name="Viragh M."/>
            <person name="Kuo A."/>
            <person name="Thoen E."/>
            <person name="Andreopoulos B."/>
            <person name="Lu D."/>
            <person name="Skrede I."/>
            <person name="Drula E."/>
            <person name="Henrissat B."/>
            <person name="Morin E."/>
            <person name="Kohler A."/>
            <person name="Barry K."/>
            <person name="LaButti K."/>
            <person name="Morin E."/>
            <person name="Salamov A."/>
            <person name="Lipzen A."/>
            <person name="Mereny Z."/>
            <person name="Hegedus B."/>
            <person name="Baldrian P."/>
            <person name="Stursova M."/>
            <person name="Weitz H."/>
            <person name="Taylor A."/>
            <person name="Grigoriev I.V."/>
            <person name="Nagy L.G."/>
            <person name="Martin F."/>
            <person name="Kauserud H."/>
        </authorList>
    </citation>
    <scope>NUCLEOTIDE SEQUENCE</scope>
    <source>
        <strain evidence="3">CBHHK182m</strain>
    </source>
</reference>